<evidence type="ECO:0000256" key="16">
    <source>
        <dbReference type="ARBA" id="ARBA00055540"/>
    </source>
</evidence>
<evidence type="ECO:0000256" key="20">
    <source>
        <dbReference type="ARBA" id="ARBA00072098"/>
    </source>
</evidence>
<feature type="compositionally biased region" description="Polar residues" evidence="24">
    <location>
        <begin position="1"/>
        <end position="14"/>
    </location>
</feature>
<evidence type="ECO:0000256" key="6">
    <source>
        <dbReference type="ARBA" id="ARBA00022723"/>
    </source>
</evidence>
<evidence type="ECO:0000256" key="14">
    <source>
        <dbReference type="ARBA" id="ARBA00051623"/>
    </source>
</evidence>
<dbReference type="FunFam" id="3.20.20.60:FF:000014">
    <property type="entry name" value="Citrate lyase subunit beta-like protein"/>
    <property type="match status" value="1"/>
</dbReference>
<evidence type="ECO:0000256" key="1">
    <source>
        <dbReference type="ARBA" id="ARBA00001946"/>
    </source>
</evidence>
<dbReference type="Pfam" id="PF03328">
    <property type="entry name" value="HpcH_HpaI"/>
    <property type="match status" value="1"/>
</dbReference>
<evidence type="ECO:0000256" key="7">
    <source>
        <dbReference type="ARBA" id="ARBA00022801"/>
    </source>
</evidence>
<dbReference type="EC" id="2.3.3.9" evidence="4"/>
<reference evidence="26" key="1">
    <citation type="submission" date="2020-10" db="EMBL/GenBank/DDBJ databases">
        <authorList>
            <person name="Kikuchi T."/>
        </authorList>
    </citation>
    <scope>NUCLEOTIDE SEQUENCE</scope>
    <source>
        <strain evidence="26">NKZ352</strain>
    </source>
</reference>
<comment type="catalytic activity">
    <reaction evidence="13">
        <text>glyoxylate + acetyl-CoA + H2O = (S)-malate + CoA + H(+)</text>
        <dbReference type="Rhea" id="RHEA:18181"/>
        <dbReference type="ChEBI" id="CHEBI:15377"/>
        <dbReference type="ChEBI" id="CHEBI:15378"/>
        <dbReference type="ChEBI" id="CHEBI:15589"/>
        <dbReference type="ChEBI" id="CHEBI:36655"/>
        <dbReference type="ChEBI" id="CHEBI:57287"/>
        <dbReference type="ChEBI" id="CHEBI:57288"/>
        <dbReference type="EC" id="2.3.3.9"/>
    </reaction>
</comment>
<evidence type="ECO:0000313" key="26">
    <source>
        <dbReference type="EMBL" id="CAD6196419.1"/>
    </source>
</evidence>
<protein>
    <recommendedName>
        <fullName evidence="20">Citramalyl-CoA lyase, mitochondrial</fullName>
        <ecNumber evidence="4">2.3.3.9</ecNumber>
        <ecNumber evidence="18">3.1.2.30</ecNumber>
        <ecNumber evidence="19">4.1.3.25</ecNumber>
    </recommendedName>
    <alternativeName>
        <fullName evidence="22">(3S)-malyl-CoA thioesterase</fullName>
    </alternativeName>
    <alternativeName>
        <fullName evidence="23">Beta-methylmalate synthase</fullName>
    </alternativeName>
    <alternativeName>
        <fullName evidence="21">Malate synthase</fullName>
    </alternativeName>
</protein>
<evidence type="ECO:0000256" key="9">
    <source>
        <dbReference type="ARBA" id="ARBA00022946"/>
    </source>
</evidence>
<evidence type="ECO:0000256" key="19">
    <source>
        <dbReference type="ARBA" id="ARBA00066840"/>
    </source>
</evidence>
<name>A0A8S1HL37_9PELO</name>
<organism evidence="26 27">
    <name type="scientific">Caenorhabditis auriculariae</name>
    <dbReference type="NCBI Taxonomy" id="2777116"/>
    <lineage>
        <taxon>Eukaryota</taxon>
        <taxon>Metazoa</taxon>
        <taxon>Ecdysozoa</taxon>
        <taxon>Nematoda</taxon>
        <taxon>Chromadorea</taxon>
        <taxon>Rhabditida</taxon>
        <taxon>Rhabditina</taxon>
        <taxon>Rhabditomorpha</taxon>
        <taxon>Rhabditoidea</taxon>
        <taxon>Rhabditidae</taxon>
        <taxon>Peloderinae</taxon>
        <taxon>Caenorhabditis</taxon>
    </lineage>
</organism>
<comment type="catalytic activity">
    <reaction evidence="15">
        <text>(3S)-citramalyl-CoA = pyruvate + acetyl-CoA</text>
        <dbReference type="Rhea" id="RHEA:22612"/>
        <dbReference type="ChEBI" id="CHEBI:15361"/>
        <dbReference type="ChEBI" id="CHEBI:57288"/>
        <dbReference type="ChEBI" id="CHEBI:58668"/>
        <dbReference type="EC" id="4.1.3.25"/>
    </reaction>
</comment>
<feature type="domain" description="HpcH/HpaI aldolase/citrate lyase" evidence="25">
    <location>
        <begin position="598"/>
        <end position="831"/>
    </location>
</feature>
<evidence type="ECO:0000256" key="12">
    <source>
        <dbReference type="ARBA" id="ARBA00023239"/>
    </source>
</evidence>
<comment type="similarity">
    <text evidence="17">Belongs to the HpcH/HpaI aldolase family. Citrate lyase beta subunit-like subfamily.</text>
</comment>
<evidence type="ECO:0000256" key="18">
    <source>
        <dbReference type="ARBA" id="ARBA00066460"/>
    </source>
</evidence>
<comment type="catalytic activity">
    <reaction evidence="14">
        <text>propanoyl-CoA + glyoxylate + H2O = 3-methylmalate + CoA + H(+)</text>
        <dbReference type="Rhea" id="RHEA:47628"/>
        <dbReference type="ChEBI" id="CHEBI:15377"/>
        <dbReference type="ChEBI" id="CHEBI:15378"/>
        <dbReference type="ChEBI" id="CHEBI:36655"/>
        <dbReference type="ChEBI" id="CHEBI:57287"/>
        <dbReference type="ChEBI" id="CHEBI:57392"/>
        <dbReference type="ChEBI" id="CHEBI:87810"/>
    </reaction>
</comment>
<dbReference type="EC" id="4.1.3.25" evidence="19"/>
<evidence type="ECO:0000256" key="4">
    <source>
        <dbReference type="ARBA" id="ARBA00012636"/>
    </source>
</evidence>
<comment type="caution">
    <text evidence="26">The sequence shown here is derived from an EMBL/GenBank/DDBJ whole genome shotgun (WGS) entry which is preliminary data.</text>
</comment>
<evidence type="ECO:0000256" key="23">
    <source>
        <dbReference type="ARBA" id="ARBA00083020"/>
    </source>
</evidence>
<dbReference type="InterPro" id="IPR040442">
    <property type="entry name" value="Pyrv_kinase-like_dom_sf"/>
</dbReference>
<keyword evidence="8" id="KW-0460">Magnesium</keyword>
<dbReference type="GO" id="GO:0004474">
    <property type="term" value="F:malate synthase activity"/>
    <property type="evidence" value="ECO:0007669"/>
    <property type="project" value="UniProtKB-EC"/>
</dbReference>
<dbReference type="GO" id="GO:0046872">
    <property type="term" value="F:metal ion binding"/>
    <property type="evidence" value="ECO:0007669"/>
    <property type="project" value="UniProtKB-KW"/>
</dbReference>
<evidence type="ECO:0000256" key="13">
    <source>
        <dbReference type="ARBA" id="ARBA00047918"/>
    </source>
</evidence>
<keyword evidence="10" id="KW-0007">Acetylation</keyword>
<comment type="cofactor">
    <cofactor evidence="1">
        <name>Mg(2+)</name>
        <dbReference type="ChEBI" id="CHEBI:18420"/>
    </cofactor>
</comment>
<evidence type="ECO:0000256" key="8">
    <source>
        <dbReference type="ARBA" id="ARBA00022842"/>
    </source>
</evidence>
<dbReference type="Gene3D" id="3.30.900.10">
    <property type="entry name" value="HORMA domain"/>
    <property type="match status" value="1"/>
</dbReference>
<keyword evidence="12" id="KW-0456">Lyase</keyword>
<dbReference type="PANTHER" id="PTHR11105:SF0">
    <property type="entry name" value="CITRAMALYL-COA LYASE, MITOCHONDRIAL"/>
    <property type="match status" value="1"/>
</dbReference>
<dbReference type="InterPro" id="IPR036570">
    <property type="entry name" value="HORMA_dom_sf"/>
</dbReference>
<dbReference type="OrthoDB" id="1773at2759"/>
<evidence type="ECO:0000256" key="24">
    <source>
        <dbReference type="SAM" id="MobiDB-lite"/>
    </source>
</evidence>
<dbReference type="GO" id="GO:0005739">
    <property type="term" value="C:mitochondrion"/>
    <property type="evidence" value="ECO:0007669"/>
    <property type="project" value="UniProtKB-SubCell"/>
</dbReference>
<evidence type="ECO:0000256" key="21">
    <source>
        <dbReference type="ARBA" id="ARBA00076231"/>
    </source>
</evidence>
<keyword evidence="5" id="KW-0808">Transferase</keyword>
<evidence type="ECO:0000256" key="15">
    <source>
        <dbReference type="ARBA" id="ARBA00051672"/>
    </source>
</evidence>
<evidence type="ECO:0000256" key="3">
    <source>
        <dbReference type="ARBA" id="ARBA00011233"/>
    </source>
</evidence>
<dbReference type="InterPro" id="IPR040186">
    <property type="entry name" value="Citramalyl-CoA_lyase"/>
</dbReference>
<dbReference type="GO" id="GO:0016787">
    <property type="term" value="F:hydrolase activity"/>
    <property type="evidence" value="ECO:0007669"/>
    <property type="project" value="UniProtKB-KW"/>
</dbReference>
<evidence type="ECO:0000256" key="11">
    <source>
        <dbReference type="ARBA" id="ARBA00023128"/>
    </source>
</evidence>
<dbReference type="SUPFAM" id="SSF51621">
    <property type="entry name" value="Phosphoenolpyruvate/pyruvate domain"/>
    <property type="match status" value="1"/>
</dbReference>
<comment type="subunit">
    <text evidence="3">Homotrimer.</text>
</comment>
<feature type="region of interest" description="Disordered" evidence="24">
    <location>
        <begin position="279"/>
        <end position="318"/>
    </location>
</feature>
<comment type="function">
    <text evidence="16">Mitochondrial citramalyl-CoA lyase indirectly involved in the vitamin B12 metabolism. Converts citramalyl-CoA into acetyl-CoA and pyruvate in the C5-dicarboxylate catabolism pathway. The C5-dicarboxylate catabolism pathway is required to detoxify itaconate, a vitamin B12-poisoning metabolite. Also acts as a malate synthase in vitro, converting glyoxylate and acetyl-CoA to malate. Also displays malyl-CoA thioesterase activity. Also acts as a beta-methylmalate synthase in vitro, by mediating conversion of glyoxylate and propionyl-CoA to beta-methylmalate. Also has very weak citramalate synthase activity in vitro.</text>
</comment>
<proteinExistence type="inferred from homology"/>
<keyword evidence="7" id="KW-0378">Hydrolase</keyword>
<evidence type="ECO:0000256" key="10">
    <source>
        <dbReference type="ARBA" id="ARBA00022990"/>
    </source>
</evidence>
<keyword evidence="11" id="KW-0496">Mitochondrion</keyword>
<dbReference type="Proteomes" id="UP000835052">
    <property type="component" value="Unassembled WGS sequence"/>
</dbReference>
<evidence type="ECO:0000256" key="17">
    <source>
        <dbReference type="ARBA" id="ARBA00061542"/>
    </source>
</evidence>
<evidence type="ECO:0000256" key="22">
    <source>
        <dbReference type="ARBA" id="ARBA00076788"/>
    </source>
</evidence>
<keyword evidence="6" id="KW-0479">Metal-binding</keyword>
<accession>A0A8S1HL37</accession>
<dbReference type="InterPro" id="IPR005000">
    <property type="entry name" value="Aldolase/citrate-lyase_domain"/>
</dbReference>
<evidence type="ECO:0000256" key="5">
    <source>
        <dbReference type="ARBA" id="ARBA00022679"/>
    </source>
</evidence>
<dbReference type="InterPro" id="IPR015813">
    <property type="entry name" value="Pyrv/PenolPyrv_kinase-like_dom"/>
</dbReference>
<sequence length="897" mass="100003">MRTNSTTSFGSSSADEVLGPMSPSSATVDMNALQQQGRKRIAVYAKTFTMRFIQCVVQSRMNEKFDLPCMLPQSRDWFNVRYSEMGEITAQVKKSISSYPPDAPCVSVDFFLYTHEGEILPLETWTFSIESDEATESMAFHKEDDSTLYHQLGTLLKSCICAARMTPMHRNYVKKQSAETFIILYKVNSSESQIDLGQDSKEMVIGSLPSVIGNIRLRLAYRTKMQIDRTITPPGNQYDSFQQVSIASAGTTPDSRHNVGTPMSFCDDGISHFSVSPSSLPITSPVSSPPDFGSPYRSPVFKTSRSRSASATSDGDSICSADAVSASPRQNKFFHSQMIPSNMPFANLLTMSYTGTLYPLKEEKKEFSQSDDSPCDNDVNNCNMNNSGNYTDELKETLKDLSLHDDLPFGPLETRNDLCEPGESKKTLFNLNEVVGEREENSSPVEMSQRTIVGGEMENTVKDEESTQNNEENVINISDDEDSFVKIPSFGPIAGDATAENGGVDTQLGELLASCKAMPEILSFSEPISADVLIPNIMTHFEEFSRHQCVFDQFVAEVRETHRKEFARGVVQMRWTWLSRNVSQFAGVRDAAKYVPRRSLLYVPASNEKMLAKVPRIQADCVVLELEDSVAMTAKTKARQQAAKALDTYSNERLECFELGLRVNSVSSGLLEDDVKEICKAEHLPQAFMVPKVDSPEDLATIFDIFRTNYGATRITDTNTRLVIWIESARALLDMPRILSSALNLHRNSGFFKLDAVVFGSDDYCADIGATRSSHGTENLFARQKFVACCKAFQLQAIDSVYIDIKDTDGLRRQSDEGRSWGFTGKQTIHPSQVAVVQETFMPPGEKVEWATELVHAYSQHESEGKGAFQFRGQMIDRPLLLQALNLIQLVERVSSR</sequence>
<keyword evidence="27" id="KW-1185">Reference proteome</keyword>
<dbReference type="EMBL" id="CAJGYM010000072">
    <property type="protein sequence ID" value="CAD6196419.1"/>
    <property type="molecule type" value="Genomic_DNA"/>
</dbReference>
<dbReference type="PANTHER" id="PTHR11105">
    <property type="entry name" value="CITRATE LYASE SUBUNIT BETA-RELATED"/>
    <property type="match status" value="1"/>
</dbReference>
<dbReference type="EC" id="3.1.2.30" evidence="18"/>
<keyword evidence="9" id="KW-0809">Transit peptide</keyword>
<feature type="region of interest" description="Disordered" evidence="24">
    <location>
        <begin position="1"/>
        <end position="22"/>
    </location>
</feature>
<comment type="subcellular location">
    <subcellularLocation>
        <location evidence="2">Mitochondrion</location>
    </subcellularLocation>
</comment>
<evidence type="ECO:0000259" key="25">
    <source>
        <dbReference type="Pfam" id="PF03328"/>
    </source>
</evidence>
<gene>
    <name evidence="26" type="ORF">CAUJ_LOCUS12333</name>
</gene>
<evidence type="ECO:0000313" key="27">
    <source>
        <dbReference type="Proteomes" id="UP000835052"/>
    </source>
</evidence>
<dbReference type="GO" id="GO:0106064">
    <property type="term" value="P:regulation of cobalamin metabolic process"/>
    <property type="evidence" value="ECO:0007669"/>
    <property type="project" value="TreeGrafter"/>
</dbReference>
<dbReference type="Gene3D" id="3.20.20.60">
    <property type="entry name" value="Phosphoenolpyruvate-binding domains"/>
    <property type="match status" value="1"/>
</dbReference>
<dbReference type="AlphaFoldDB" id="A0A8S1HL37"/>
<dbReference type="GO" id="GO:0047777">
    <property type="term" value="F:(S)-citramalyl-CoA lyase activity"/>
    <property type="evidence" value="ECO:0007669"/>
    <property type="project" value="UniProtKB-EC"/>
</dbReference>
<evidence type="ECO:0000256" key="2">
    <source>
        <dbReference type="ARBA" id="ARBA00004173"/>
    </source>
</evidence>